<protein>
    <submittedName>
        <fullName evidence="2">Polyketide biosynthesis acyl carrier protein</fullName>
    </submittedName>
</protein>
<dbReference type="InterPro" id="IPR009081">
    <property type="entry name" value="PP-bd_ACP"/>
</dbReference>
<accession>A0A2S6H054</accession>
<comment type="caution">
    <text evidence="2">The sequence shown here is derived from an EMBL/GenBank/DDBJ whole genome shotgun (WGS) entry which is preliminary data.</text>
</comment>
<dbReference type="EMBL" id="PTIY01000008">
    <property type="protein sequence ID" value="PPK70806.1"/>
    <property type="molecule type" value="Genomic_DNA"/>
</dbReference>
<name>A0A2S6H054_9GAMM</name>
<dbReference type="Gene3D" id="1.10.1200.10">
    <property type="entry name" value="ACP-like"/>
    <property type="match status" value="1"/>
</dbReference>
<dbReference type="PROSITE" id="PS50075">
    <property type="entry name" value="CARRIER"/>
    <property type="match status" value="1"/>
</dbReference>
<dbReference type="SUPFAM" id="SSF47336">
    <property type="entry name" value="ACP-like"/>
    <property type="match status" value="1"/>
</dbReference>
<evidence type="ECO:0000313" key="2">
    <source>
        <dbReference type="EMBL" id="PPK70806.1"/>
    </source>
</evidence>
<organism evidence="2 3">
    <name type="scientific">Methylobacter tundripaludum</name>
    <dbReference type="NCBI Taxonomy" id="173365"/>
    <lineage>
        <taxon>Bacteria</taxon>
        <taxon>Pseudomonadati</taxon>
        <taxon>Pseudomonadota</taxon>
        <taxon>Gammaproteobacteria</taxon>
        <taxon>Methylococcales</taxon>
        <taxon>Methylococcaceae</taxon>
        <taxon>Methylobacter</taxon>
    </lineage>
</organism>
<dbReference type="Proteomes" id="UP000238071">
    <property type="component" value="Unassembled WGS sequence"/>
</dbReference>
<keyword evidence="3" id="KW-1185">Reference proteome</keyword>
<dbReference type="InterPro" id="IPR036736">
    <property type="entry name" value="ACP-like_sf"/>
</dbReference>
<reference evidence="2 3" key="1">
    <citation type="submission" date="2018-02" db="EMBL/GenBank/DDBJ databases">
        <title>Subsurface microbial communities from deep shales in Ohio and West Virginia, USA.</title>
        <authorList>
            <person name="Wrighton K."/>
        </authorList>
    </citation>
    <scope>NUCLEOTIDE SEQUENCE [LARGE SCALE GENOMIC DNA]</scope>
    <source>
        <strain evidence="2 3">OWC-G53F</strain>
    </source>
</reference>
<evidence type="ECO:0000259" key="1">
    <source>
        <dbReference type="PROSITE" id="PS50075"/>
    </source>
</evidence>
<dbReference type="Pfam" id="PF00550">
    <property type="entry name" value="PP-binding"/>
    <property type="match status" value="1"/>
</dbReference>
<evidence type="ECO:0000313" key="3">
    <source>
        <dbReference type="Proteomes" id="UP000238071"/>
    </source>
</evidence>
<gene>
    <name evidence="2" type="ORF">B0F88_108161</name>
</gene>
<sequence>MSNTRTKAQVFDVVKNNILDILPKVQPEMVSIEKSLSDLGANSVDRMEVVTLSMEDLGVKIPLLSFAGVTNIEGLVDVLFNNAQ</sequence>
<proteinExistence type="predicted"/>
<dbReference type="AlphaFoldDB" id="A0A2S6H054"/>
<dbReference type="RefSeq" id="WP_104424067.1">
    <property type="nucleotide sequence ID" value="NZ_PTIY01000008.1"/>
</dbReference>
<feature type="domain" description="Carrier" evidence="1">
    <location>
        <begin position="8"/>
        <end position="83"/>
    </location>
</feature>
<dbReference type="OrthoDB" id="487863at2"/>